<dbReference type="GO" id="GO:0008237">
    <property type="term" value="F:metallopeptidase activity"/>
    <property type="evidence" value="ECO:0007669"/>
    <property type="project" value="UniProtKB-KW"/>
</dbReference>
<dbReference type="Pfam" id="PF13367">
    <property type="entry name" value="PrsW-protease"/>
    <property type="match status" value="1"/>
</dbReference>
<evidence type="ECO:0000313" key="3">
    <source>
        <dbReference type="Proteomes" id="UP000473648"/>
    </source>
</evidence>
<keyword evidence="1" id="KW-0472">Membrane</keyword>
<dbReference type="Proteomes" id="UP000473648">
    <property type="component" value="Unassembled WGS sequence"/>
</dbReference>
<feature type="transmembrane region" description="Helical" evidence="1">
    <location>
        <begin position="77"/>
        <end position="94"/>
    </location>
</feature>
<sequence length="333" mass="36358">MCGCRQTGDGGSPTAGLTHQDRRTVMNPMDRQIGKQQRIRMGMAGGLILLFALGMAIDEADFLGSRHTSATAYLQVYSAFLLMLVYIVPFSLLMRRLCRRYKLSGFEMLTAVACGAFIPAAFAGEINDGFTSMMKQLMGSAYSDAWLGSAETAIVEELLKLGTAALLLYLFHRKSRPSYLITGMCVGMGFQIEEDFSYITDSGFKHVNAAFPAALDRIVGALGSHWAYTGVTAVGLYLIVSASSGRNKRKGLLWILLVMANHFLYDSPIGSVPLFSALLAAAVVLPVILLLKTDWSMSETEMDAKLSHSYAQSIAGEGRPMDEVFNDLKRDLK</sequence>
<feature type="transmembrane region" description="Helical" evidence="1">
    <location>
        <begin position="106"/>
        <end position="126"/>
    </location>
</feature>
<accession>A0A6L5GNX3</accession>
<dbReference type="AlphaFoldDB" id="A0A6L5GNX3"/>
<organism evidence="2 3">
    <name type="scientific">Candidatus Pseudoramibacter fermentans</name>
    <dbReference type="NCBI Taxonomy" id="2594427"/>
    <lineage>
        <taxon>Bacteria</taxon>
        <taxon>Bacillati</taxon>
        <taxon>Bacillota</taxon>
        <taxon>Clostridia</taxon>
        <taxon>Eubacteriales</taxon>
        <taxon>Eubacteriaceae</taxon>
        <taxon>Pseudoramibacter</taxon>
    </lineage>
</organism>
<keyword evidence="1" id="KW-1133">Transmembrane helix</keyword>
<gene>
    <name evidence="2" type="ORF">FRC53_00790</name>
</gene>
<keyword evidence="2" id="KW-0482">Metalloprotease</keyword>
<evidence type="ECO:0000256" key="1">
    <source>
        <dbReference type="SAM" id="Phobius"/>
    </source>
</evidence>
<dbReference type="EMBL" id="VOGB01000003">
    <property type="protein sequence ID" value="MQM71979.1"/>
    <property type="molecule type" value="Genomic_DNA"/>
</dbReference>
<dbReference type="InterPro" id="IPR026898">
    <property type="entry name" value="PrsW"/>
</dbReference>
<evidence type="ECO:0000313" key="2">
    <source>
        <dbReference type="EMBL" id="MQM71979.1"/>
    </source>
</evidence>
<comment type="caution">
    <text evidence="2">The sequence shown here is derived from an EMBL/GenBank/DDBJ whole genome shotgun (WGS) entry which is preliminary data.</text>
</comment>
<keyword evidence="2" id="KW-0645">Protease</keyword>
<keyword evidence="1" id="KW-0812">Transmembrane</keyword>
<keyword evidence="2" id="KW-0378">Hydrolase</keyword>
<feature type="transmembrane region" description="Helical" evidence="1">
    <location>
        <begin position="274"/>
        <end position="291"/>
    </location>
</feature>
<proteinExistence type="predicted"/>
<feature type="transmembrane region" description="Helical" evidence="1">
    <location>
        <begin position="39"/>
        <end position="57"/>
    </location>
</feature>
<keyword evidence="3" id="KW-1185">Reference proteome</keyword>
<dbReference type="GO" id="GO:0006508">
    <property type="term" value="P:proteolysis"/>
    <property type="evidence" value="ECO:0007669"/>
    <property type="project" value="UniProtKB-KW"/>
</dbReference>
<name>A0A6L5GNX3_9FIRM</name>
<protein>
    <submittedName>
        <fullName evidence="2">PrsW family intramembrane metalloprotease</fullName>
    </submittedName>
</protein>
<feature type="transmembrane region" description="Helical" evidence="1">
    <location>
        <begin position="146"/>
        <end position="171"/>
    </location>
</feature>
<reference evidence="2" key="1">
    <citation type="journal article" date="2020" name="Appl. Environ. Microbiol.">
        <title>Medium-Chain Fatty Acid Synthesis by 'Candidatus Weimeria bifida' gen. nov., sp. nov., and 'Candidatus Pseudoramibacter fermentans' sp. nov.</title>
        <authorList>
            <person name="Scarborough M.J."/>
            <person name="Myers K.S."/>
            <person name="Donohue T.J."/>
            <person name="Noguera D.R."/>
        </authorList>
    </citation>
    <scope>NUCLEOTIDE SEQUENCE</scope>
    <source>
        <strain evidence="2">EUB1.1</strain>
    </source>
</reference>